<organism evidence="1 2">
    <name type="scientific">Actinomadura yumaensis</name>
    <dbReference type="NCBI Taxonomy" id="111807"/>
    <lineage>
        <taxon>Bacteria</taxon>
        <taxon>Bacillati</taxon>
        <taxon>Actinomycetota</taxon>
        <taxon>Actinomycetes</taxon>
        <taxon>Streptosporangiales</taxon>
        <taxon>Thermomonosporaceae</taxon>
        <taxon>Actinomadura</taxon>
    </lineage>
</organism>
<gene>
    <name evidence="1" type="ORF">ACFQKB_17430</name>
</gene>
<reference evidence="2" key="1">
    <citation type="journal article" date="2019" name="Int. J. Syst. Evol. Microbiol.">
        <title>The Global Catalogue of Microorganisms (GCM) 10K type strain sequencing project: providing services to taxonomists for standard genome sequencing and annotation.</title>
        <authorList>
            <consortium name="The Broad Institute Genomics Platform"/>
            <consortium name="The Broad Institute Genome Sequencing Center for Infectious Disease"/>
            <person name="Wu L."/>
            <person name="Ma J."/>
        </authorList>
    </citation>
    <scope>NUCLEOTIDE SEQUENCE [LARGE SCALE GENOMIC DNA]</scope>
    <source>
        <strain evidence="2">JCM 3369</strain>
    </source>
</reference>
<dbReference type="Proteomes" id="UP001596380">
    <property type="component" value="Unassembled WGS sequence"/>
</dbReference>
<evidence type="ECO:0000313" key="1">
    <source>
        <dbReference type="EMBL" id="MFC6881546.1"/>
    </source>
</evidence>
<protein>
    <submittedName>
        <fullName evidence="1">Uncharacterized protein</fullName>
    </submittedName>
</protein>
<name>A0ABW2CKW0_9ACTN</name>
<dbReference type="RefSeq" id="WP_160822947.1">
    <property type="nucleotide sequence ID" value="NZ_JBHSXE010000001.1"/>
</dbReference>
<sequence>MARSVDRFTPEQELSVVDQMLREHGGIDPETLGPVVGLLALGITNGVWRNTCIEDWHADGLLHDGDMLRVNSHTTWRVKQRLTGWLLETKLSAESKTTDLEDVAFEDLERLMQRLYRWFTNPGRTLPTGQPLGELAGDRLSEYEDDADLALGGILASVEQRGTVFAFKRAAAHGSGLRWWSHPTWPQHVEAFMTVLEDSGHRHWGEAGQFRTCLFPEPETIVDRRRLRELLLTKPWELDTEAAAWVVSAGLGYAYHSVTRAY</sequence>
<comment type="caution">
    <text evidence="1">The sequence shown here is derived from an EMBL/GenBank/DDBJ whole genome shotgun (WGS) entry which is preliminary data.</text>
</comment>
<proteinExistence type="predicted"/>
<evidence type="ECO:0000313" key="2">
    <source>
        <dbReference type="Proteomes" id="UP001596380"/>
    </source>
</evidence>
<keyword evidence="2" id="KW-1185">Reference proteome</keyword>
<accession>A0ABW2CKW0</accession>
<dbReference type="EMBL" id="JBHSXS010000008">
    <property type="protein sequence ID" value="MFC6881546.1"/>
    <property type="molecule type" value="Genomic_DNA"/>
</dbReference>